<protein>
    <submittedName>
        <fullName evidence="1">Uncharacterized protein</fullName>
    </submittedName>
</protein>
<gene>
    <name evidence="1" type="ORF">CAMP_LOCUS16479</name>
</gene>
<organism evidence="1 2">
    <name type="scientific">Caenorhabditis angaria</name>
    <dbReference type="NCBI Taxonomy" id="860376"/>
    <lineage>
        <taxon>Eukaryota</taxon>
        <taxon>Metazoa</taxon>
        <taxon>Ecdysozoa</taxon>
        <taxon>Nematoda</taxon>
        <taxon>Chromadorea</taxon>
        <taxon>Rhabditida</taxon>
        <taxon>Rhabditina</taxon>
        <taxon>Rhabditomorpha</taxon>
        <taxon>Rhabditoidea</taxon>
        <taxon>Rhabditidae</taxon>
        <taxon>Peloderinae</taxon>
        <taxon>Caenorhabditis</taxon>
    </lineage>
</organism>
<evidence type="ECO:0000313" key="2">
    <source>
        <dbReference type="Proteomes" id="UP001152747"/>
    </source>
</evidence>
<proteinExistence type="predicted"/>
<keyword evidence="2" id="KW-1185">Reference proteome</keyword>
<dbReference type="AlphaFoldDB" id="A0A9P1IZ00"/>
<dbReference type="EMBL" id="CANHGI010000005">
    <property type="protein sequence ID" value="CAI5453842.1"/>
    <property type="molecule type" value="Genomic_DNA"/>
</dbReference>
<name>A0A9P1IZ00_9PELO</name>
<comment type="caution">
    <text evidence="1">The sequence shown here is derived from an EMBL/GenBank/DDBJ whole genome shotgun (WGS) entry which is preliminary data.</text>
</comment>
<evidence type="ECO:0000313" key="1">
    <source>
        <dbReference type="EMBL" id="CAI5453842.1"/>
    </source>
</evidence>
<sequence length="80" mass="9366">MVLNETDGEIYTHFLDHLGAQGEAGDSKTFFGSDVIDNQQQNGKFQKKYPKLFFFFQHGFFIRNFTQNSAILKEEKKIKR</sequence>
<reference evidence="1" key="1">
    <citation type="submission" date="2022-11" db="EMBL/GenBank/DDBJ databases">
        <authorList>
            <person name="Kikuchi T."/>
        </authorList>
    </citation>
    <scope>NUCLEOTIDE SEQUENCE</scope>
    <source>
        <strain evidence="1">PS1010</strain>
    </source>
</reference>
<dbReference type="Proteomes" id="UP001152747">
    <property type="component" value="Unassembled WGS sequence"/>
</dbReference>
<accession>A0A9P1IZ00</accession>